<proteinExistence type="predicted"/>
<comment type="caution">
    <text evidence="1">The sequence shown here is derived from an EMBL/GenBank/DDBJ whole genome shotgun (WGS) entry which is preliminary data.</text>
</comment>
<name>A0A4R3N4P5_9GAMM</name>
<evidence type="ECO:0000313" key="1">
    <source>
        <dbReference type="EMBL" id="TCT23744.1"/>
    </source>
</evidence>
<keyword evidence="2" id="KW-1185">Reference proteome</keyword>
<dbReference type="AlphaFoldDB" id="A0A4R3N4P5"/>
<dbReference type="Proteomes" id="UP000295717">
    <property type="component" value="Unassembled WGS sequence"/>
</dbReference>
<dbReference type="EMBL" id="SMAO01000001">
    <property type="protein sequence ID" value="TCT23744.1"/>
    <property type="molecule type" value="Genomic_DNA"/>
</dbReference>
<accession>A0A4R3N4P5</accession>
<organism evidence="1 2">
    <name type="scientific">Thiobaca trueperi</name>
    <dbReference type="NCBI Taxonomy" id="127458"/>
    <lineage>
        <taxon>Bacteria</taxon>
        <taxon>Pseudomonadati</taxon>
        <taxon>Pseudomonadota</taxon>
        <taxon>Gammaproteobacteria</taxon>
        <taxon>Chromatiales</taxon>
        <taxon>Chromatiaceae</taxon>
        <taxon>Thiobaca</taxon>
    </lineage>
</organism>
<gene>
    <name evidence="1" type="ORF">EDC35_10156</name>
</gene>
<sequence length="80" mass="8776">MLNPSIWPTAPRSRRADFPGQIDQLLQDFDGADRVGVMAGNRRVQMLGELPALNDIALTARAHLIVQQLAPARTVLSSKQ</sequence>
<evidence type="ECO:0000313" key="2">
    <source>
        <dbReference type="Proteomes" id="UP000295717"/>
    </source>
</evidence>
<protein>
    <submittedName>
        <fullName evidence="1">Uncharacterized protein</fullName>
    </submittedName>
</protein>
<reference evidence="1 2" key="1">
    <citation type="submission" date="2019-03" db="EMBL/GenBank/DDBJ databases">
        <title>Genomic Encyclopedia of Type Strains, Phase IV (KMG-IV): sequencing the most valuable type-strain genomes for metagenomic binning, comparative biology and taxonomic classification.</title>
        <authorList>
            <person name="Goeker M."/>
        </authorList>
    </citation>
    <scope>NUCLEOTIDE SEQUENCE [LARGE SCALE GENOMIC DNA]</scope>
    <source>
        <strain evidence="1 2">DSM 13587</strain>
    </source>
</reference>